<keyword evidence="5" id="KW-0813">Transport</keyword>
<feature type="transmembrane region" description="Helical" evidence="5">
    <location>
        <begin position="55"/>
        <end position="74"/>
    </location>
</feature>
<dbReference type="GO" id="GO:0008510">
    <property type="term" value="F:sodium:bicarbonate symporter activity"/>
    <property type="evidence" value="ECO:0007669"/>
    <property type="project" value="TreeGrafter"/>
</dbReference>
<comment type="similarity">
    <text evidence="5">Belongs to the anion exchanger (TC 2.A.31) family.</text>
</comment>
<dbReference type="GO" id="GO:0006820">
    <property type="term" value="P:monoatomic anion transport"/>
    <property type="evidence" value="ECO:0007669"/>
    <property type="project" value="InterPro"/>
</dbReference>
<dbReference type="NCBIfam" id="TIGR00834">
    <property type="entry name" value="ae"/>
    <property type="match status" value="1"/>
</dbReference>
<evidence type="ECO:0000256" key="1">
    <source>
        <dbReference type="ARBA" id="ARBA00004141"/>
    </source>
</evidence>
<keyword evidence="2 5" id="KW-0812">Transmembrane</keyword>
<dbReference type="GO" id="GO:0005886">
    <property type="term" value="C:plasma membrane"/>
    <property type="evidence" value="ECO:0007669"/>
    <property type="project" value="TreeGrafter"/>
</dbReference>
<feature type="transmembrane region" description="Helical" evidence="5">
    <location>
        <begin position="154"/>
        <end position="171"/>
    </location>
</feature>
<dbReference type="WBParaSite" id="PDA_v2.g17612.t1">
    <property type="protein sequence ID" value="PDA_v2.g17612.t1"/>
    <property type="gene ID" value="PDA_v2.g17612"/>
</dbReference>
<keyword evidence="4 5" id="KW-0472">Membrane</keyword>
<evidence type="ECO:0000256" key="4">
    <source>
        <dbReference type="ARBA" id="ARBA00023136"/>
    </source>
</evidence>
<evidence type="ECO:0000259" key="7">
    <source>
        <dbReference type="Pfam" id="PF00955"/>
    </source>
</evidence>
<dbReference type="GO" id="GO:0005452">
    <property type="term" value="F:solute:inorganic anion antiporter activity"/>
    <property type="evidence" value="ECO:0007669"/>
    <property type="project" value="InterPro"/>
</dbReference>
<comment type="subcellular location">
    <subcellularLocation>
        <location evidence="1 5">Membrane</location>
        <topology evidence="1 5">Multi-pass membrane protein</topology>
    </subcellularLocation>
</comment>
<evidence type="ECO:0000256" key="6">
    <source>
        <dbReference type="SAM" id="MobiDB-lite"/>
    </source>
</evidence>
<feature type="transmembrane region" description="Helical" evidence="5">
    <location>
        <begin position="239"/>
        <end position="258"/>
    </location>
</feature>
<evidence type="ECO:0000256" key="3">
    <source>
        <dbReference type="ARBA" id="ARBA00022989"/>
    </source>
</evidence>
<protein>
    <recommendedName>
        <fullName evidence="5">Anion exchange protein</fullName>
    </recommendedName>
</protein>
<feature type="region of interest" description="Disordered" evidence="6">
    <location>
        <begin position="474"/>
        <end position="494"/>
    </location>
</feature>
<feature type="transmembrane region" description="Helical" evidence="5">
    <location>
        <begin position="434"/>
        <end position="452"/>
    </location>
</feature>
<feature type="transmembrane region" description="Helical" evidence="5">
    <location>
        <begin position="191"/>
        <end position="209"/>
    </location>
</feature>
<dbReference type="PANTHER" id="PTHR11453">
    <property type="entry name" value="ANION EXCHANGE PROTEIN"/>
    <property type="match status" value="1"/>
</dbReference>
<feature type="domain" description="Bicarbonate transporter-like transmembrane" evidence="7">
    <location>
        <begin position="1"/>
        <end position="469"/>
    </location>
</feature>
<keyword evidence="5" id="KW-0406">Ion transport</keyword>
<dbReference type="GO" id="GO:0051453">
    <property type="term" value="P:regulation of intracellular pH"/>
    <property type="evidence" value="ECO:0007669"/>
    <property type="project" value="TreeGrafter"/>
</dbReference>
<keyword evidence="8" id="KW-1185">Reference proteome</keyword>
<accession>A0A914PRZ0</accession>
<feature type="transmembrane region" description="Helical" evidence="5">
    <location>
        <begin position="369"/>
        <end position="389"/>
    </location>
</feature>
<feature type="transmembrane region" description="Helical" evidence="5">
    <location>
        <begin position="410"/>
        <end position="428"/>
    </location>
</feature>
<reference evidence="9" key="1">
    <citation type="submission" date="2022-11" db="UniProtKB">
        <authorList>
            <consortium name="WormBaseParasite"/>
        </authorList>
    </citation>
    <scope>IDENTIFICATION</scope>
</reference>
<feature type="transmembrane region" description="Helical" evidence="5">
    <location>
        <begin position="279"/>
        <end position="295"/>
    </location>
</feature>
<dbReference type="PANTHER" id="PTHR11453:SF36">
    <property type="entry name" value="ANION EXCHANGE PROTEIN"/>
    <property type="match status" value="1"/>
</dbReference>
<sequence>MENLFSGAICGILYHLLSGQPLTIIGSTGPVLVFETIVFDMCTEFGWDYLSFRTWINFWTALFLLIITLTDSSASVKYITRFTEESFAALIAFIFIYEAFAKLIKIKDSLQVATFGGDCLCSLSDGNITQNMSECVSNSGTYVGDGCYVLYDKFLMSIILMFGTFVLSIFLKKLRLSGYLPTRIREIVSDFAVIISIALMTAADIYVGINTPKLTMPSTFTPTYSGRGWLIPPFGSNPYYTAPIAAIPAVLACILIFLDQQITAVIVNRKEYMLKKGSGYHLDLFVLSILILITGYLGLPIYVAATVLSINHVTSLKVETEASAPGEPQQFLGVREQRLTGVMTFILIGVSVFMSKILCYIPMPVLYGVFLYMGINALGTLDFFERICLLLMPMKYQPDRQYIRHVPIKVIHFFTLFQIFCLGSLWAVKSIKKISILFPIMLLLMIVIRKLMEYVFSTRHLSYLDTPMPPLCGKEIDDNEDNDDTSSESSVETYPVDKRKKYPFLYESAKLTRESSVVDETVVKKRE</sequence>
<evidence type="ECO:0000256" key="5">
    <source>
        <dbReference type="RuleBase" id="RU362035"/>
    </source>
</evidence>
<organism evidence="8 9">
    <name type="scientific">Panagrolaimus davidi</name>
    <dbReference type="NCBI Taxonomy" id="227884"/>
    <lineage>
        <taxon>Eukaryota</taxon>
        <taxon>Metazoa</taxon>
        <taxon>Ecdysozoa</taxon>
        <taxon>Nematoda</taxon>
        <taxon>Chromadorea</taxon>
        <taxon>Rhabditida</taxon>
        <taxon>Tylenchina</taxon>
        <taxon>Panagrolaimomorpha</taxon>
        <taxon>Panagrolaimoidea</taxon>
        <taxon>Panagrolaimidae</taxon>
        <taxon>Panagrolaimus</taxon>
    </lineage>
</organism>
<dbReference type="PRINTS" id="PR01231">
    <property type="entry name" value="HCO3TRNSPORT"/>
</dbReference>
<feature type="transmembrane region" description="Helical" evidence="5">
    <location>
        <begin position="86"/>
        <end position="104"/>
    </location>
</feature>
<evidence type="ECO:0000256" key="2">
    <source>
        <dbReference type="ARBA" id="ARBA00022692"/>
    </source>
</evidence>
<keyword evidence="3 5" id="KW-1133">Transmembrane helix</keyword>
<dbReference type="Pfam" id="PF00955">
    <property type="entry name" value="HCO3_cotransp"/>
    <property type="match status" value="1"/>
</dbReference>
<dbReference type="InterPro" id="IPR003020">
    <property type="entry name" value="HCO3_transpt_euk"/>
</dbReference>
<dbReference type="Proteomes" id="UP000887578">
    <property type="component" value="Unplaced"/>
</dbReference>
<name>A0A914PRZ0_9BILA</name>
<dbReference type="InterPro" id="IPR011531">
    <property type="entry name" value="HCO3_transpt-like_TM_dom"/>
</dbReference>
<evidence type="ECO:0000313" key="8">
    <source>
        <dbReference type="Proteomes" id="UP000887578"/>
    </source>
</evidence>
<feature type="compositionally biased region" description="Acidic residues" evidence="6">
    <location>
        <begin position="477"/>
        <end position="486"/>
    </location>
</feature>
<proteinExistence type="inferred from homology"/>
<dbReference type="AlphaFoldDB" id="A0A914PRZ0"/>
<evidence type="ECO:0000313" key="9">
    <source>
        <dbReference type="WBParaSite" id="PDA_v2.g17612.t1"/>
    </source>
</evidence>
<feature type="transmembrane region" description="Helical" evidence="5">
    <location>
        <begin position="339"/>
        <end position="363"/>
    </location>
</feature>